<evidence type="ECO:0000259" key="2">
    <source>
        <dbReference type="PROSITE" id="PS50983"/>
    </source>
</evidence>
<gene>
    <name evidence="3" type="ORF">HT657_01335</name>
    <name evidence="4" type="ORF">HT672_00935</name>
</gene>
<dbReference type="GeneID" id="65548620"/>
<keyword evidence="6" id="KW-1185">Reference proteome</keyword>
<dbReference type="InterPro" id="IPR002491">
    <property type="entry name" value="ABC_transptr_periplasmic_BD"/>
</dbReference>
<dbReference type="Gene3D" id="3.40.50.1980">
    <property type="entry name" value="Nitrogenase molybdenum iron protein domain"/>
    <property type="match status" value="2"/>
</dbReference>
<dbReference type="CDD" id="cd01149">
    <property type="entry name" value="HutB"/>
    <property type="match status" value="1"/>
</dbReference>
<organism evidence="4 5">
    <name type="scientific">Ursidibacter maritimus</name>
    <dbReference type="NCBI Taxonomy" id="1331689"/>
    <lineage>
        <taxon>Bacteria</taxon>
        <taxon>Pseudomonadati</taxon>
        <taxon>Pseudomonadota</taxon>
        <taxon>Gammaproteobacteria</taxon>
        <taxon>Pasteurellales</taxon>
        <taxon>Pasteurellaceae</taxon>
        <taxon>Ursidibacter</taxon>
    </lineage>
</organism>
<feature type="chain" id="PRO_5038039394" evidence="1">
    <location>
        <begin position="23"/>
        <end position="278"/>
    </location>
</feature>
<dbReference type="AlphaFoldDB" id="A0A949SX03"/>
<dbReference type="EMBL" id="JABUMC010000001">
    <property type="protein sequence ID" value="MBV6545874.1"/>
    <property type="molecule type" value="Genomic_DNA"/>
</dbReference>
<dbReference type="Proteomes" id="UP001196379">
    <property type="component" value="Unassembled WGS sequence"/>
</dbReference>
<comment type="caution">
    <text evidence="4">The sequence shown here is derived from an EMBL/GenBank/DDBJ whole genome shotgun (WGS) entry which is preliminary data.</text>
</comment>
<feature type="domain" description="Fe/B12 periplasmic-binding" evidence="2">
    <location>
        <begin position="26"/>
        <end position="277"/>
    </location>
</feature>
<evidence type="ECO:0000313" key="3">
    <source>
        <dbReference type="EMBL" id="MBV6530798.1"/>
    </source>
</evidence>
<dbReference type="PROSITE" id="PS50983">
    <property type="entry name" value="FE_B12_PBP"/>
    <property type="match status" value="1"/>
</dbReference>
<sequence length="278" mass="30022">MKLVKLFTYLTASITLFSTNLAAQERIVSIGGDVTEIIYALNAEQQLIGRDSTSIIPERAKSLPDVGYMRQLNTEGILALKPNKIIATEIAQPSVVLEQLKAAGVTVEQVPFKNTAEGVIEKITRIGELLNRKSEAVALSEKFTNEMKTVENSPRDVKVLFVMTRSGNSQMVAGTDTVPDSAIKLVGAKNAMSNAARFVPISQEGVIAANPDLIVLTSLGVKNLGSLDKLWQLPGVAHTTAGKKKQVVIVDDIAFLAFGLTIPQELHKMRQAVEKASQ</sequence>
<dbReference type="RefSeq" id="WP_157402786.1">
    <property type="nucleotide sequence ID" value="NZ_JABULY010000001.1"/>
</dbReference>
<dbReference type="SUPFAM" id="SSF53807">
    <property type="entry name" value="Helical backbone' metal receptor"/>
    <property type="match status" value="1"/>
</dbReference>
<dbReference type="PANTHER" id="PTHR30535">
    <property type="entry name" value="VITAMIN B12-BINDING PROTEIN"/>
    <property type="match status" value="1"/>
</dbReference>
<dbReference type="EMBL" id="JABULY010000001">
    <property type="protein sequence ID" value="MBV6530798.1"/>
    <property type="molecule type" value="Genomic_DNA"/>
</dbReference>
<dbReference type="InterPro" id="IPR050902">
    <property type="entry name" value="ABC_Transporter_SBP"/>
</dbReference>
<keyword evidence="1" id="KW-0732">Signal</keyword>
<accession>A0A949SX03</accession>
<evidence type="ECO:0000256" key="1">
    <source>
        <dbReference type="SAM" id="SignalP"/>
    </source>
</evidence>
<dbReference type="PANTHER" id="PTHR30535:SF4">
    <property type="entry name" value="HEMIN-BINDING PERIPLASMIC PROTEIN HMUT"/>
    <property type="match status" value="1"/>
</dbReference>
<evidence type="ECO:0000313" key="5">
    <source>
        <dbReference type="Proteomes" id="UP000732858"/>
    </source>
</evidence>
<evidence type="ECO:0000313" key="4">
    <source>
        <dbReference type="EMBL" id="MBV6545874.1"/>
    </source>
</evidence>
<reference evidence="4 6" key="1">
    <citation type="journal article" date="2021" name="Mol. Ecol.">
        <title>Polar bear-adapted Ursidibacter maritimus are remarkably conserved after generations in captivity.</title>
        <authorList>
            <person name="Espinosa-Gongora C."/>
            <person name="Hansen M.J."/>
            <person name="Bertelsen M.F."/>
            <person name="Bojesen A.M."/>
        </authorList>
    </citation>
    <scope>NUCLEOTIDE SEQUENCE</scope>
    <source>
        <strain evidence="4">Pb43105x</strain>
        <strain evidence="3 6">Pb43106</strain>
    </source>
</reference>
<feature type="signal peptide" evidence="1">
    <location>
        <begin position="1"/>
        <end position="22"/>
    </location>
</feature>
<dbReference type="Proteomes" id="UP000732858">
    <property type="component" value="Unassembled WGS sequence"/>
</dbReference>
<evidence type="ECO:0000313" key="6">
    <source>
        <dbReference type="Proteomes" id="UP001196379"/>
    </source>
</evidence>
<protein>
    <submittedName>
        <fullName evidence="4">Hemin ABC transporter substrate-binding protein</fullName>
    </submittedName>
</protein>
<dbReference type="OrthoDB" id="9797736at2"/>
<dbReference type="Pfam" id="PF01497">
    <property type="entry name" value="Peripla_BP_2"/>
    <property type="match status" value="1"/>
</dbReference>
<name>A0A949SX03_9PAST</name>
<proteinExistence type="predicted"/>